<dbReference type="PROSITE" id="PS50977">
    <property type="entry name" value="HTH_TETR_2"/>
    <property type="match status" value="1"/>
</dbReference>
<sequence>MSKDSVLTKRERTRALILQTAAAQFAKAGYSGVSMAALAGACKLTKGALYDHFNGKSDIYTQCVSHYVKQGMDDTFAQSLTEAQASPRECLLSFMEHFLTRLRDDLVFRRLLQRLLIDSDQLDMIAVTEYALLSPFHYVVKLLLAYRPGIDAKNHIYAFFCSAILGEDLRSVAEYLSPEIKSMPTAESALAYFAATIDQ</sequence>
<dbReference type="GO" id="GO:0003677">
    <property type="term" value="F:DNA binding"/>
    <property type="evidence" value="ECO:0007669"/>
    <property type="project" value="UniProtKB-UniRule"/>
</dbReference>
<keyword evidence="1" id="KW-0805">Transcription regulation</keyword>
<keyword evidence="3" id="KW-0804">Transcription</keyword>
<dbReference type="AlphaFoldDB" id="A0A7T4UQV5"/>
<dbReference type="PANTHER" id="PTHR47506">
    <property type="entry name" value="TRANSCRIPTIONAL REGULATORY PROTEIN"/>
    <property type="match status" value="1"/>
</dbReference>
<keyword evidence="2 4" id="KW-0238">DNA-binding</keyword>
<evidence type="ECO:0000256" key="4">
    <source>
        <dbReference type="PROSITE-ProRule" id="PRU00335"/>
    </source>
</evidence>
<dbReference type="SUPFAM" id="SSF46689">
    <property type="entry name" value="Homeodomain-like"/>
    <property type="match status" value="1"/>
</dbReference>
<protein>
    <submittedName>
        <fullName evidence="6">TetR/AcrR family transcriptional regulator</fullName>
    </submittedName>
</protein>
<accession>A0A7T4UQV5</accession>
<dbReference type="PRINTS" id="PR00455">
    <property type="entry name" value="HTHTETR"/>
</dbReference>
<dbReference type="InterPro" id="IPR023772">
    <property type="entry name" value="DNA-bd_HTH_TetR-type_CS"/>
</dbReference>
<dbReference type="RefSeq" id="WP_198570084.1">
    <property type="nucleotide sequence ID" value="NZ_CP066167.1"/>
</dbReference>
<evidence type="ECO:0000256" key="2">
    <source>
        <dbReference type="ARBA" id="ARBA00023125"/>
    </source>
</evidence>
<proteinExistence type="predicted"/>
<feature type="DNA-binding region" description="H-T-H motif" evidence="4">
    <location>
        <begin position="34"/>
        <end position="53"/>
    </location>
</feature>
<dbReference type="EMBL" id="CP066167">
    <property type="protein sequence ID" value="QQD18593.1"/>
    <property type="molecule type" value="Genomic_DNA"/>
</dbReference>
<dbReference type="Proteomes" id="UP000596063">
    <property type="component" value="Chromosome"/>
</dbReference>
<dbReference type="PANTHER" id="PTHR47506:SF1">
    <property type="entry name" value="HTH-TYPE TRANSCRIPTIONAL REGULATOR YJDC"/>
    <property type="match status" value="1"/>
</dbReference>
<dbReference type="InterPro" id="IPR001647">
    <property type="entry name" value="HTH_TetR"/>
</dbReference>
<dbReference type="Pfam" id="PF00440">
    <property type="entry name" value="TetR_N"/>
    <property type="match status" value="1"/>
</dbReference>
<feature type="domain" description="HTH tetR-type" evidence="5">
    <location>
        <begin position="11"/>
        <end position="71"/>
    </location>
</feature>
<evidence type="ECO:0000256" key="1">
    <source>
        <dbReference type="ARBA" id="ARBA00023015"/>
    </source>
</evidence>
<organism evidence="6 7">
    <name type="scientific">Spongiibacter nanhainus</name>
    <dbReference type="NCBI Taxonomy" id="2794344"/>
    <lineage>
        <taxon>Bacteria</taxon>
        <taxon>Pseudomonadati</taxon>
        <taxon>Pseudomonadota</taxon>
        <taxon>Gammaproteobacteria</taxon>
        <taxon>Cellvibrionales</taxon>
        <taxon>Spongiibacteraceae</taxon>
        <taxon>Spongiibacter</taxon>
    </lineage>
</organism>
<gene>
    <name evidence="6" type="ORF">I6N98_01575</name>
</gene>
<keyword evidence="7" id="KW-1185">Reference proteome</keyword>
<evidence type="ECO:0000313" key="7">
    <source>
        <dbReference type="Proteomes" id="UP000596063"/>
    </source>
</evidence>
<evidence type="ECO:0000256" key="3">
    <source>
        <dbReference type="ARBA" id="ARBA00023163"/>
    </source>
</evidence>
<name>A0A7T4UQV5_9GAMM</name>
<dbReference type="Gene3D" id="1.10.357.10">
    <property type="entry name" value="Tetracycline Repressor, domain 2"/>
    <property type="match status" value="1"/>
</dbReference>
<reference evidence="6 7" key="1">
    <citation type="submission" date="2020-12" db="EMBL/GenBank/DDBJ databases">
        <authorList>
            <person name="Shan Y."/>
        </authorList>
    </citation>
    <scope>NUCLEOTIDE SEQUENCE [LARGE SCALE GENOMIC DNA]</scope>
    <source>
        <strain evidence="7">csc3.9</strain>
    </source>
</reference>
<dbReference type="InterPro" id="IPR009057">
    <property type="entry name" value="Homeodomain-like_sf"/>
</dbReference>
<evidence type="ECO:0000259" key="5">
    <source>
        <dbReference type="PROSITE" id="PS50977"/>
    </source>
</evidence>
<evidence type="ECO:0000313" key="6">
    <source>
        <dbReference type="EMBL" id="QQD18593.1"/>
    </source>
</evidence>
<dbReference type="KEGG" id="snan:I6N98_01575"/>
<dbReference type="PROSITE" id="PS01081">
    <property type="entry name" value="HTH_TETR_1"/>
    <property type="match status" value="1"/>
</dbReference>